<evidence type="ECO:0000313" key="2">
    <source>
        <dbReference type="Proteomes" id="UP000199548"/>
    </source>
</evidence>
<dbReference type="OrthoDB" id="9903843at2"/>
<proteinExistence type="predicted"/>
<gene>
    <name evidence="1" type="ORF">SAMN05192543_101848</name>
</gene>
<sequence>MKRGYQVVLIGVTLLTGCATGTTVRYDSMGPAMSLMSQQQKCYLVAQTASAAAHWRDDGVPVSEAHARLDAVLTPMRAPDDYKERVQEGIDTTYQSHITALELYASMKGACRAESARVPPAN</sequence>
<evidence type="ECO:0000313" key="1">
    <source>
        <dbReference type="EMBL" id="SFH97786.1"/>
    </source>
</evidence>
<dbReference type="Proteomes" id="UP000199548">
    <property type="component" value="Unassembled WGS sequence"/>
</dbReference>
<dbReference type="AlphaFoldDB" id="A0A1I3EFS4"/>
<keyword evidence="2" id="KW-1185">Reference proteome</keyword>
<reference evidence="1 2" key="1">
    <citation type="submission" date="2016-10" db="EMBL/GenBank/DDBJ databases">
        <authorList>
            <person name="de Groot N.N."/>
        </authorList>
    </citation>
    <scope>NUCLEOTIDE SEQUENCE [LARGE SCALE GENOMIC DNA]</scope>
    <source>
        <strain evidence="1 2">LMG 23650</strain>
    </source>
</reference>
<protein>
    <recommendedName>
        <fullName evidence="3">Lipoprotein</fullName>
    </recommendedName>
</protein>
<dbReference type="RefSeq" id="WP_091007796.1">
    <property type="nucleotide sequence ID" value="NZ_CP041743.1"/>
</dbReference>
<dbReference type="PROSITE" id="PS51257">
    <property type="entry name" value="PROKAR_LIPOPROTEIN"/>
    <property type="match status" value="1"/>
</dbReference>
<organism evidence="1 2">
    <name type="scientific">Paraburkholderia megapolitana</name>
    <dbReference type="NCBI Taxonomy" id="420953"/>
    <lineage>
        <taxon>Bacteria</taxon>
        <taxon>Pseudomonadati</taxon>
        <taxon>Pseudomonadota</taxon>
        <taxon>Betaproteobacteria</taxon>
        <taxon>Burkholderiales</taxon>
        <taxon>Burkholderiaceae</taxon>
        <taxon>Paraburkholderia</taxon>
    </lineage>
</organism>
<evidence type="ECO:0008006" key="3">
    <source>
        <dbReference type="Google" id="ProtNLM"/>
    </source>
</evidence>
<accession>A0A1I3EFS4</accession>
<dbReference type="EMBL" id="FOQU01000001">
    <property type="protein sequence ID" value="SFH97786.1"/>
    <property type="molecule type" value="Genomic_DNA"/>
</dbReference>
<name>A0A1I3EFS4_9BURK</name>